<dbReference type="InterPro" id="IPR036704">
    <property type="entry name" value="RraA/RraA-like_sf"/>
</dbReference>
<comment type="subunit">
    <text evidence="4">Homotrimer.</text>
</comment>
<evidence type="ECO:0000313" key="14">
    <source>
        <dbReference type="Proteomes" id="UP001061298"/>
    </source>
</evidence>
<evidence type="ECO:0000256" key="2">
    <source>
        <dbReference type="ARBA" id="ARBA00001968"/>
    </source>
</evidence>
<dbReference type="EC" id="4.1.1.112" evidence="6"/>
<keyword evidence="14" id="KW-1185">Reference proteome</keyword>
<evidence type="ECO:0000256" key="4">
    <source>
        <dbReference type="ARBA" id="ARBA00011233"/>
    </source>
</evidence>
<comment type="function">
    <text evidence="8">Catalyzes the aldol cleavage of 4-hydroxy-4-methyl-2-oxoglutarate (HMG) into 2 molecules of pyruvate. Also contains a secondary oxaloacetate (OAA) decarboxylase activity due to the common pyruvate enolate transition state formed following C-C bond cleavage in the retro-aldol and decarboxylation reactions.</text>
</comment>
<dbReference type="SUPFAM" id="SSF89562">
    <property type="entry name" value="RraA-like"/>
    <property type="match status" value="1"/>
</dbReference>
<dbReference type="Proteomes" id="UP001061298">
    <property type="component" value="Chromosome"/>
</dbReference>
<dbReference type="EMBL" id="CP106793">
    <property type="protein sequence ID" value="UXY17675.1"/>
    <property type="molecule type" value="Genomic_DNA"/>
</dbReference>
<evidence type="ECO:0000256" key="6">
    <source>
        <dbReference type="ARBA" id="ARBA00012947"/>
    </source>
</evidence>
<evidence type="ECO:0000256" key="5">
    <source>
        <dbReference type="ARBA" id="ARBA00012213"/>
    </source>
</evidence>
<evidence type="ECO:0000256" key="9">
    <source>
        <dbReference type="ARBA" id="ARBA00029596"/>
    </source>
</evidence>
<dbReference type="Pfam" id="PF03737">
    <property type="entry name" value="RraA-like"/>
    <property type="match status" value="1"/>
</dbReference>
<dbReference type="EC" id="4.1.3.17" evidence="5"/>
<evidence type="ECO:0000313" key="13">
    <source>
        <dbReference type="EMBL" id="UXY17675.1"/>
    </source>
</evidence>
<name>A0ABY6DTI0_9ACTN</name>
<accession>A0ABY6DTI0</accession>
<dbReference type="CDD" id="cd16841">
    <property type="entry name" value="RraA_family"/>
    <property type="match status" value="1"/>
</dbReference>
<organism evidence="13 14">
    <name type="scientific">Streptomyces cynarae</name>
    <dbReference type="NCBI Taxonomy" id="2981134"/>
    <lineage>
        <taxon>Bacteria</taxon>
        <taxon>Bacillati</taxon>
        <taxon>Actinomycetota</taxon>
        <taxon>Actinomycetes</taxon>
        <taxon>Kitasatosporales</taxon>
        <taxon>Streptomycetaceae</taxon>
        <taxon>Streptomyces</taxon>
    </lineage>
</organism>
<gene>
    <name evidence="13" type="ORF">N8I84_02090</name>
</gene>
<proteinExistence type="inferred from homology"/>
<evidence type="ECO:0000256" key="11">
    <source>
        <dbReference type="ARBA" id="ARBA00032305"/>
    </source>
</evidence>
<protein>
    <recommendedName>
        <fullName evidence="7">Putative 4-hydroxy-4-methyl-2-oxoglutarate aldolase</fullName>
        <ecNumber evidence="6">4.1.1.112</ecNumber>
        <ecNumber evidence="5">4.1.3.17</ecNumber>
    </recommendedName>
    <alternativeName>
        <fullName evidence="11">Oxaloacetate decarboxylase</fullName>
    </alternativeName>
    <alternativeName>
        <fullName evidence="9">Regulator of ribonuclease activity homolog</fullName>
    </alternativeName>
    <alternativeName>
        <fullName evidence="10">RraA-like protein</fullName>
    </alternativeName>
</protein>
<evidence type="ECO:0000256" key="1">
    <source>
        <dbReference type="ARBA" id="ARBA00001342"/>
    </source>
</evidence>
<comment type="cofactor">
    <cofactor evidence="2">
        <name>a divalent metal cation</name>
        <dbReference type="ChEBI" id="CHEBI:60240"/>
    </cofactor>
</comment>
<evidence type="ECO:0000256" key="3">
    <source>
        <dbReference type="ARBA" id="ARBA00008621"/>
    </source>
</evidence>
<dbReference type="RefSeq" id="WP_263227698.1">
    <property type="nucleotide sequence ID" value="NZ_CP106793.1"/>
</dbReference>
<evidence type="ECO:0000256" key="12">
    <source>
        <dbReference type="ARBA" id="ARBA00047973"/>
    </source>
</evidence>
<evidence type="ECO:0000256" key="10">
    <source>
        <dbReference type="ARBA" id="ARBA00030169"/>
    </source>
</evidence>
<dbReference type="Gene3D" id="3.50.30.40">
    <property type="entry name" value="Ribonuclease E inhibitor RraA/RraA-like"/>
    <property type="match status" value="1"/>
</dbReference>
<evidence type="ECO:0000256" key="7">
    <source>
        <dbReference type="ARBA" id="ARBA00016549"/>
    </source>
</evidence>
<comment type="catalytic activity">
    <reaction evidence="12">
        <text>oxaloacetate + H(+) = pyruvate + CO2</text>
        <dbReference type="Rhea" id="RHEA:15641"/>
        <dbReference type="ChEBI" id="CHEBI:15361"/>
        <dbReference type="ChEBI" id="CHEBI:15378"/>
        <dbReference type="ChEBI" id="CHEBI:16452"/>
        <dbReference type="ChEBI" id="CHEBI:16526"/>
        <dbReference type="EC" id="4.1.1.112"/>
    </reaction>
</comment>
<dbReference type="PANTHER" id="PTHR33254:SF4">
    <property type="entry name" value="4-HYDROXY-4-METHYL-2-OXOGLUTARATE ALDOLASE 3-RELATED"/>
    <property type="match status" value="1"/>
</dbReference>
<comment type="catalytic activity">
    <reaction evidence="1">
        <text>4-hydroxy-4-methyl-2-oxoglutarate = 2 pyruvate</text>
        <dbReference type="Rhea" id="RHEA:22748"/>
        <dbReference type="ChEBI" id="CHEBI:15361"/>
        <dbReference type="ChEBI" id="CHEBI:58276"/>
        <dbReference type="EC" id="4.1.3.17"/>
    </reaction>
</comment>
<comment type="similarity">
    <text evidence="3">Belongs to the class II aldolase/RraA-like family.</text>
</comment>
<dbReference type="PANTHER" id="PTHR33254">
    <property type="entry name" value="4-HYDROXY-4-METHYL-2-OXOGLUTARATE ALDOLASE 3-RELATED"/>
    <property type="match status" value="1"/>
</dbReference>
<sequence>MREKLMEDDTLAQKAARLGCATLVDAMNRVHGHRAHIPAMSSPDPLRYLFGPAATISYLPYREDLAAEGPHDFRYYFYGALGNPPRAGQVLVLSSGGHADVSHGGGTKLARADGTGLAGVLADGRLRDFGQLRGYSFATWCRGEAVRWGGDTVMPYACAVAVEISGVCVSPGDYIYMDSAGGVVIPSASLRRVLAIAEDISAEEAEAAKGIRGEQAQPGE</sequence>
<reference evidence="13" key="1">
    <citation type="submission" date="2022-10" db="EMBL/GenBank/DDBJ databases">
        <authorList>
            <person name="Mo P."/>
        </authorList>
    </citation>
    <scope>NUCLEOTIDE SEQUENCE</scope>
    <source>
        <strain evidence="13">HUAS 13-4</strain>
    </source>
</reference>
<dbReference type="InterPro" id="IPR005493">
    <property type="entry name" value="RraA/RraA-like"/>
</dbReference>
<evidence type="ECO:0000256" key="8">
    <source>
        <dbReference type="ARBA" id="ARBA00025046"/>
    </source>
</evidence>